<dbReference type="Pfam" id="PF02126">
    <property type="entry name" value="PTE"/>
    <property type="match status" value="1"/>
</dbReference>
<dbReference type="SUPFAM" id="SSF51556">
    <property type="entry name" value="Metallo-dependent hydrolases"/>
    <property type="match status" value="1"/>
</dbReference>
<comment type="similarity">
    <text evidence="5">Belongs to the metallo-dependent hydrolases superfamily. Phosphotriesterase family.</text>
</comment>
<dbReference type="GO" id="GO:0008270">
    <property type="term" value="F:zinc ion binding"/>
    <property type="evidence" value="ECO:0007669"/>
    <property type="project" value="InterPro"/>
</dbReference>
<feature type="modified residue" description="N6-carboxylysine" evidence="3 5">
    <location>
        <position position="136"/>
    </location>
</feature>
<evidence type="ECO:0000256" key="2">
    <source>
        <dbReference type="ARBA" id="ARBA00022801"/>
    </source>
</evidence>
<dbReference type="PANTHER" id="PTHR10819:SF3">
    <property type="entry name" value="PHOSPHOTRIESTERASE-RELATED PROTEIN"/>
    <property type="match status" value="1"/>
</dbReference>
<gene>
    <name evidence="6" type="ORF">FWJ32_03140</name>
</gene>
<feature type="binding site" evidence="4">
    <location>
        <position position="197"/>
    </location>
    <ligand>
        <name>Zn(2+)</name>
        <dbReference type="ChEBI" id="CHEBI:29105"/>
        <label>2</label>
    </ligand>
</feature>
<dbReference type="CDD" id="cd00530">
    <property type="entry name" value="PTE"/>
    <property type="match status" value="1"/>
</dbReference>
<dbReference type="PANTHER" id="PTHR10819">
    <property type="entry name" value="PHOSPHOTRIESTERASE-RELATED"/>
    <property type="match status" value="1"/>
</dbReference>
<evidence type="ECO:0000256" key="1">
    <source>
        <dbReference type="ARBA" id="ARBA00022723"/>
    </source>
</evidence>
<dbReference type="Proteomes" id="UP000322976">
    <property type="component" value="Unassembled WGS sequence"/>
</dbReference>
<feature type="binding site" description="via carbamate group" evidence="4">
    <location>
        <position position="136"/>
    </location>
    <ligand>
        <name>Zn(2+)</name>
        <dbReference type="ChEBI" id="CHEBI:29105"/>
        <label>1</label>
    </ligand>
</feature>
<proteinExistence type="inferred from homology"/>
<dbReference type="EMBL" id="VTPS01000003">
    <property type="protein sequence ID" value="TZE82961.1"/>
    <property type="molecule type" value="Genomic_DNA"/>
</dbReference>
<dbReference type="InterPro" id="IPR032466">
    <property type="entry name" value="Metal_Hydrolase"/>
</dbReference>
<comment type="caution">
    <text evidence="6">The sequence shown here is derived from an EMBL/GenBank/DDBJ whole genome shotgun (WGS) entry which is preliminary data.</text>
</comment>
<feature type="binding site" evidence="4">
    <location>
        <position position="254"/>
    </location>
    <ligand>
        <name>Zn(2+)</name>
        <dbReference type="ChEBI" id="CHEBI:29105"/>
        <label>1</label>
    </ligand>
</feature>
<comment type="cofactor">
    <cofactor evidence="4">
        <name>a divalent metal cation</name>
        <dbReference type="ChEBI" id="CHEBI:60240"/>
    </cofactor>
    <text evidence="4">Binds 2 divalent metal cations per subunit.</text>
</comment>
<evidence type="ECO:0000256" key="3">
    <source>
        <dbReference type="PIRSR" id="PIRSR601559-50"/>
    </source>
</evidence>
<reference evidence="6 7" key="1">
    <citation type="submission" date="2019-08" db="EMBL/GenBank/DDBJ databases">
        <title>Calorimonas adulescens gen. nov., sp. nov., an anaerobic thermophilic bacterium from Sakhalin hot spring.</title>
        <authorList>
            <person name="Khomyakova M.A."/>
            <person name="Merkel A.Y."/>
            <person name="Novikov A."/>
            <person name="Bonch-Osmolovskaya E.A."/>
            <person name="Slobodkin A.I."/>
        </authorList>
    </citation>
    <scope>NUCLEOTIDE SEQUENCE [LARGE SCALE GENOMIC DNA]</scope>
    <source>
        <strain evidence="6 7">A05MB</strain>
    </source>
</reference>
<keyword evidence="7" id="KW-1185">Reference proteome</keyword>
<keyword evidence="1 4" id="KW-0479">Metal-binding</keyword>
<name>A0A5D8QEN0_9THEO</name>
<feature type="binding site" evidence="4">
    <location>
        <position position="169"/>
    </location>
    <ligand>
        <name>Zn(2+)</name>
        <dbReference type="ChEBI" id="CHEBI:29105"/>
        <label>2</label>
    </ligand>
</feature>
<feature type="binding site" description="via carbamate group" evidence="4">
    <location>
        <position position="136"/>
    </location>
    <ligand>
        <name>Zn(2+)</name>
        <dbReference type="ChEBI" id="CHEBI:29105"/>
        <label>2</label>
    </ligand>
</feature>
<evidence type="ECO:0000313" key="6">
    <source>
        <dbReference type="EMBL" id="TZE82961.1"/>
    </source>
</evidence>
<keyword evidence="2" id="KW-0378">Hydrolase</keyword>
<sequence length="312" mass="35568">MRFVRTIKGDIDPSKLGITYSHEHLYSKPPYWVSGKDEDLVVDDTAKIVNEIKMFIDAGGNSIIEGTAIDYGRDVLKLKEIADNVDINIVCTTGFNKGLYYEKWVHEMPMEEMVELMIKEVMEGYKDTGIKCGQIKIGTSYNTITPTEEKVIRAAAKAQNYTKAPMYAHTEIGTMALEQIEILRQEGIDLTHVAFGHMDRNPDMWYYLKIAETGAYLIFDGLGKVKYYPESVRINSIIELCKKGYQKKIMISGDMARKSYYIEYGGGPGLTFILTKWVPRFIEEANSQGLNGKEIIEDLLINNPREFFSFRV</sequence>
<evidence type="ECO:0000256" key="5">
    <source>
        <dbReference type="PROSITE-ProRule" id="PRU00679"/>
    </source>
</evidence>
<feature type="binding site" evidence="4">
    <location>
        <position position="22"/>
    </location>
    <ligand>
        <name>Zn(2+)</name>
        <dbReference type="ChEBI" id="CHEBI:29105"/>
        <label>1</label>
    </ligand>
</feature>
<dbReference type="PIRSF" id="PIRSF016839">
    <property type="entry name" value="PhP"/>
    <property type="match status" value="1"/>
</dbReference>
<dbReference type="PROSITE" id="PS51347">
    <property type="entry name" value="PHOSPHOTRIESTERASE_2"/>
    <property type="match status" value="1"/>
</dbReference>
<evidence type="ECO:0000256" key="4">
    <source>
        <dbReference type="PIRSR" id="PIRSR601559-51"/>
    </source>
</evidence>
<dbReference type="InterPro" id="IPR001559">
    <property type="entry name" value="Phosphotriesterase"/>
</dbReference>
<evidence type="ECO:0000313" key="7">
    <source>
        <dbReference type="Proteomes" id="UP000322976"/>
    </source>
</evidence>
<feature type="binding site" evidence="4">
    <location>
        <position position="24"/>
    </location>
    <ligand>
        <name>Zn(2+)</name>
        <dbReference type="ChEBI" id="CHEBI:29105"/>
        <label>1</label>
    </ligand>
</feature>
<dbReference type="GO" id="GO:0016787">
    <property type="term" value="F:hydrolase activity"/>
    <property type="evidence" value="ECO:0007669"/>
    <property type="project" value="UniProtKB-KW"/>
</dbReference>
<dbReference type="AlphaFoldDB" id="A0A5D8QEN0"/>
<dbReference type="RefSeq" id="WP_149544518.1">
    <property type="nucleotide sequence ID" value="NZ_VTPS01000003.1"/>
</dbReference>
<dbReference type="Gene3D" id="3.20.20.140">
    <property type="entry name" value="Metal-dependent hydrolases"/>
    <property type="match status" value="1"/>
</dbReference>
<protein>
    <submittedName>
        <fullName evidence="6">Phosphotriesterase</fullName>
    </submittedName>
</protein>
<accession>A0A5D8QEN0</accession>
<organism evidence="6 7">
    <name type="scientific">Calorimonas adulescens</name>
    <dbReference type="NCBI Taxonomy" id="2606906"/>
    <lineage>
        <taxon>Bacteria</taxon>
        <taxon>Bacillati</taxon>
        <taxon>Bacillota</taxon>
        <taxon>Clostridia</taxon>
        <taxon>Thermoanaerobacterales</taxon>
        <taxon>Thermoanaerobacteraceae</taxon>
        <taxon>Calorimonas</taxon>
    </lineage>
</organism>